<dbReference type="PROSITE" id="PS50885">
    <property type="entry name" value="HAMP"/>
    <property type="match status" value="1"/>
</dbReference>
<dbReference type="RefSeq" id="WP_222507627.1">
    <property type="nucleotide sequence ID" value="NZ_JAHVJA010000002.1"/>
</dbReference>
<dbReference type="SMART" id="SM00044">
    <property type="entry name" value="CYCc"/>
    <property type="match status" value="1"/>
</dbReference>
<feature type="domain" description="HAMP" evidence="4">
    <location>
        <begin position="232"/>
        <end position="284"/>
    </location>
</feature>
<feature type="transmembrane region" description="Helical" evidence="2">
    <location>
        <begin position="210"/>
        <end position="230"/>
    </location>
</feature>
<evidence type="ECO:0000313" key="5">
    <source>
        <dbReference type="EMBL" id="MBY6138891.1"/>
    </source>
</evidence>
<sequence>MPENRESSRAEPQPNLLVRAVARLAVSLRYKLLTAFLTGTGLVIVLALLGLQTLQQANERTRQLIRDQQQIAAYNRIYQSAGDALVFAMASISEAPGRMGLPLAQALNEANDLTVIVARYARQVDRQNLPRDPRLAALQRTVERLPPAASALAQARQSGGTAGVAELVERQFTPIALSIQRDAYTIAKDIEARMNLRAQETAQASVRARALVIGASVAAVLLSLLAGYAISSSVLWPVKQIGKAVSSVASGNFRARASVPNRDEFGGLARNVNSMSRELGALYEEVNAQKEELQSWNSQLERKVAQQVAELERTNRLRRFLPEPVAQMIVEAGSGSTLLNSQRRTVTVLFADLRGFTAFASAVAPEQVIAALNAFHRVAGPLIEQAGGTLERFLGDGLLVLFNAPLPCDDPAGRALTLAQQMQAAFPAAVQPFQTGNSRIGLGIGIATGEATLGQIGFEGRLDYAAIGAAPNLAARLCEQAQSGQILLCEATALAIGAGLQKAGRFELKGIPGPAMAYEPV</sequence>
<feature type="coiled-coil region" evidence="1">
    <location>
        <begin position="272"/>
        <end position="317"/>
    </location>
</feature>
<accession>A0ABS7NFP4</accession>
<evidence type="ECO:0000259" key="4">
    <source>
        <dbReference type="PROSITE" id="PS50885"/>
    </source>
</evidence>
<gene>
    <name evidence="5" type="ORF">KUV26_05515</name>
</gene>
<name>A0ABS7NFP4_9RHOB</name>
<protein>
    <submittedName>
        <fullName evidence="5">HAMP domain-containing protein</fullName>
    </submittedName>
</protein>
<reference evidence="5 6" key="1">
    <citation type="submission" date="2021-06" db="EMBL/GenBank/DDBJ databases">
        <title>50 bacteria genomes isolated from Dapeng, Shenzhen, China.</title>
        <authorList>
            <person name="Zheng W."/>
            <person name="Yu S."/>
            <person name="Huang Y."/>
        </authorList>
    </citation>
    <scope>NUCLEOTIDE SEQUENCE [LARGE SCALE GENOMIC DNA]</scope>
    <source>
        <strain evidence="5 6">DP1N14-2</strain>
    </source>
</reference>
<comment type="caution">
    <text evidence="5">The sequence shown here is derived from an EMBL/GenBank/DDBJ whole genome shotgun (WGS) entry which is preliminary data.</text>
</comment>
<dbReference type="PROSITE" id="PS50125">
    <property type="entry name" value="GUANYLATE_CYCLASE_2"/>
    <property type="match status" value="1"/>
</dbReference>
<dbReference type="Proteomes" id="UP000766629">
    <property type="component" value="Unassembled WGS sequence"/>
</dbReference>
<organism evidence="5 6">
    <name type="scientific">Leisingera daeponensis</name>
    <dbReference type="NCBI Taxonomy" id="405746"/>
    <lineage>
        <taxon>Bacteria</taxon>
        <taxon>Pseudomonadati</taxon>
        <taxon>Pseudomonadota</taxon>
        <taxon>Alphaproteobacteria</taxon>
        <taxon>Rhodobacterales</taxon>
        <taxon>Roseobacteraceae</taxon>
        <taxon>Leisingera</taxon>
    </lineage>
</organism>
<dbReference type="Gene3D" id="3.30.70.1230">
    <property type="entry name" value="Nucleotide cyclase"/>
    <property type="match status" value="1"/>
</dbReference>
<evidence type="ECO:0000256" key="1">
    <source>
        <dbReference type="SAM" id="Coils"/>
    </source>
</evidence>
<dbReference type="Pfam" id="PF00672">
    <property type="entry name" value="HAMP"/>
    <property type="match status" value="1"/>
</dbReference>
<dbReference type="CDD" id="cd07302">
    <property type="entry name" value="CHD"/>
    <property type="match status" value="1"/>
</dbReference>
<keyword evidence="2" id="KW-1133">Transmembrane helix</keyword>
<proteinExistence type="predicted"/>
<feature type="transmembrane region" description="Helical" evidence="2">
    <location>
        <begin position="32"/>
        <end position="54"/>
    </location>
</feature>
<feature type="domain" description="Guanylate cyclase" evidence="3">
    <location>
        <begin position="347"/>
        <end position="478"/>
    </location>
</feature>
<keyword evidence="2" id="KW-0472">Membrane</keyword>
<dbReference type="SUPFAM" id="SSF55073">
    <property type="entry name" value="Nucleotide cyclase"/>
    <property type="match status" value="1"/>
</dbReference>
<dbReference type="CDD" id="cd06225">
    <property type="entry name" value="HAMP"/>
    <property type="match status" value="1"/>
</dbReference>
<dbReference type="SUPFAM" id="SSF158472">
    <property type="entry name" value="HAMP domain-like"/>
    <property type="match status" value="1"/>
</dbReference>
<dbReference type="InterPro" id="IPR029787">
    <property type="entry name" value="Nucleotide_cyclase"/>
</dbReference>
<dbReference type="Gene3D" id="6.10.340.10">
    <property type="match status" value="1"/>
</dbReference>
<dbReference type="InterPro" id="IPR001054">
    <property type="entry name" value="A/G_cyclase"/>
</dbReference>
<dbReference type="InterPro" id="IPR003660">
    <property type="entry name" value="HAMP_dom"/>
</dbReference>
<keyword evidence="2" id="KW-0812">Transmembrane</keyword>
<evidence type="ECO:0000259" key="3">
    <source>
        <dbReference type="PROSITE" id="PS50125"/>
    </source>
</evidence>
<dbReference type="PANTHER" id="PTHR43081:SF20">
    <property type="entry name" value="TWO-COMPONENT RESPONSE REGULATOR"/>
    <property type="match status" value="1"/>
</dbReference>
<dbReference type="Pfam" id="PF00211">
    <property type="entry name" value="Guanylate_cyc"/>
    <property type="match status" value="1"/>
</dbReference>
<dbReference type="InterPro" id="IPR050697">
    <property type="entry name" value="Adenylyl/Guanylyl_Cyclase_3/4"/>
</dbReference>
<dbReference type="EMBL" id="JAHVJA010000002">
    <property type="protein sequence ID" value="MBY6138891.1"/>
    <property type="molecule type" value="Genomic_DNA"/>
</dbReference>
<dbReference type="PANTHER" id="PTHR43081">
    <property type="entry name" value="ADENYLATE CYCLASE, TERMINAL-DIFFERENTIATION SPECIFIC-RELATED"/>
    <property type="match status" value="1"/>
</dbReference>
<evidence type="ECO:0000256" key="2">
    <source>
        <dbReference type="SAM" id="Phobius"/>
    </source>
</evidence>
<keyword evidence="1" id="KW-0175">Coiled coil</keyword>
<keyword evidence="6" id="KW-1185">Reference proteome</keyword>
<evidence type="ECO:0000313" key="6">
    <source>
        <dbReference type="Proteomes" id="UP000766629"/>
    </source>
</evidence>
<dbReference type="SMART" id="SM00304">
    <property type="entry name" value="HAMP"/>
    <property type="match status" value="1"/>
</dbReference>